<evidence type="ECO:0000313" key="1">
    <source>
        <dbReference type="EMBL" id="MBB3775074.1"/>
    </source>
</evidence>
<organism evidence="1 2">
    <name type="scientific">Erythrobacter ramosus</name>
    <dbReference type="NCBI Taxonomy" id="35811"/>
    <lineage>
        <taxon>Bacteria</taxon>
        <taxon>Pseudomonadati</taxon>
        <taxon>Pseudomonadota</taxon>
        <taxon>Alphaproteobacteria</taxon>
        <taxon>Sphingomonadales</taxon>
        <taxon>Erythrobacteraceae</taxon>
        <taxon>Erythrobacter/Porphyrobacter group</taxon>
        <taxon>Erythrobacter</taxon>
    </lineage>
</organism>
<proteinExistence type="predicted"/>
<name>A0ABR6HWT3_9SPHN</name>
<dbReference type="EMBL" id="JACICE010000001">
    <property type="protein sequence ID" value="MBB3775074.1"/>
    <property type="molecule type" value="Genomic_DNA"/>
</dbReference>
<accession>A0ABR6HWT3</accession>
<protein>
    <submittedName>
        <fullName evidence="1">Uncharacterized protein</fullName>
    </submittedName>
</protein>
<sequence length="238" mass="26208">MQSFAAISREPESGRAAIASLAPKADLPLTTPKRSSVRTSYFCAGRALANTLRAFFGRSSELKKEEGPLSKLSDLRVIAEALAGEGLDLTRFRLDGSEYVAGPLGALTPVCILSARKDGGEYGINYVMNLIVAREAEQTLDSLKAQLLAGGYLWKWNIYDAGFTLSSFTRGRLPTEALTARIRKFLIENARSDNEAETFARSGDTKFLADCRRLKPEEVEARLLAPLKQRRRMLEGET</sequence>
<keyword evidence="2" id="KW-1185">Reference proteome</keyword>
<gene>
    <name evidence="1" type="ORF">FHS52_001017</name>
</gene>
<comment type="caution">
    <text evidence="1">The sequence shown here is derived from an EMBL/GenBank/DDBJ whole genome shotgun (WGS) entry which is preliminary data.</text>
</comment>
<dbReference type="Proteomes" id="UP000548685">
    <property type="component" value="Unassembled WGS sequence"/>
</dbReference>
<reference evidence="1 2" key="1">
    <citation type="submission" date="2020-08" db="EMBL/GenBank/DDBJ databases">
        <title>Genomic Encyclopedia of Type Strains, Phase IV (KMG-IV): sequencing the most valuable type-strain genomes for metagenomic binning, comparative biology and taxonomic classification.</title>
        <authorList>
            <person name="Goeker M."/>
        </authorList>
    </citation>
    <scope>NUCLEOTIDE SEQUENCE [LARGE SCALE GENOMIC DNA]</scope>
    <source>
        <strain evidence="1 2">DSM 8510</strain>
    </source>
</reference>
<evidence type="ECO:0000313" key="2">
    <source>
        <dbReference type="Proteomes" id="UP000548685"/>
    </source>
</evidence>